<evidence type="ECO:0000256" key="1">
    <source>
        <dbReference type="SAM" id="MobiDB-lite"/>
    </source>
</evidence>
<name>A0ABW9UW21_9SPHN</name>
<keyword evidence="4" id="KW-1185">Reference proteome</keyword>
<evidence type="ECO:0000313" key="3">
    <source>
        <dbReference type="EMBL" id="MXO67790.1"/>
    </source>
</evidence>
<proteinExistence type="predicted"/>
<evidence type="ECO:0000313" key="4">
    <source>
        <dbReference type="Proteomes" id="UP000444401"/>
    </source>
</evidence>
<dbReference type="Pfam" id="PF13884">
    <property type="entry name" value="Peptidase_S74"/>
    <property type="match status" value="1"/>
</dbReference>
<gene>
    <name evidence="3" type="ORF">GRI72_02945</name>
</gene>
<dbReference type="EMBL" id="WTYO01000001">
    <property type="protein sequence ID" value="MXO67790.1"/>
    <property type="molecule type" value="Genomic_DNA"/>
</dbReference>
<dbReference type="RefSeq" id="WP_160732416.1">
    <property type="nucleotide sequence ID" value="NZ_WTYO01000001.1"/>
</dbReference>
<feature type="domain" description="Peptidase S74" evidence="2">
    <location>
        <begin position="221"/>
        <end position="263"/>
    </location>
</feature>
<evidence type="ECO:0000259" key="2">
    <source>
        <dbReference type="Pfam" id="PF13884"/>
    </source>
</evidence>
<protein>
    <recommendedName>
        <fullName evidence="2">Peptidase S74 domain-containing protein</fullName>
    </recommendedName>
</protein>
<comment type="caution">
    <text evidence="3">The sequence shown here is derived from an EMBL/GenBank/DDBJ whole genome shotgun (WGS) entry which is preliminary data.</text>
</comment>
<accession>A0ABW9UW21</accession>
<dbReference type="InterPro" id="IPR030392">
    <property type="entry name" value="S74_ICA"/>
</dbReference>
<feature type="region of interest" description="Disordered" evidence="1">
    <location>
        <begin position="1"/>
        <end position="21"/>
    </location>
</feature>
<reference evidence="3 4" key="1">
    <citation type="submission" date="2019-12" db="EMBL/GenBank/DDBJ databases">
        <title>Genomic-based taxomic classification of the family Erythrobacteraceae.</title>
        <authorList>
            <person name="Xu L."/>
        </authorList>
    </citation>
    <scope>NUCLEOTIDE SEQUENCE [LARGE SCALE GENOMIC DNA]</scope>
    <source>
        <strain evidence="3 4">H32</strain>
    </source>
</reference>
<organism evidence="3 4">
    <name type="scientific">Pelagerythrobacter marinus</name>
    <dbReference type="NCBI Taxonomy" id="538382"/>
    <lineage>
        <taxon>Bacteria</taxon>
        <taxon>Pseudomonadati</taxon>
        <taxon>Pseudomonadota</taxon>
        <taxon>Alphaproteobacteria</taxon>
        <taxon>Sphingomonadales</taxon>
        <taxon>Erythrobacteraceae</taxon>
        <taxon>Pelagerythrobacter</taxon>
    </lineage>
</organism>
<dbReference type="Proteomes" id="UP000444401">
    <property type="component" value="Unassembled WGS sequence"/>
</dbReference>
<sequence length="282" mass="30020">MGLSSKKTKTEQTNRPIYSRQIEGAAAAQQAAYDQSRGKIADVSDNLLGLSDDLLARFREGDPAIDAAKGYLTDTLTGDPTQNPYLDDMIAQTNDSVRNQLQAKMGTRGLTGGSDYYGLIGRELAKNETGLRYTDYDKAMDRKTQAAGLAPGVTAAEYIPVAGAMEAGQAGAMLPLQGALANSAGVGGLLGQYQNVKGTQKQSGSFMDMLGMGLQAASMFSDRRLKTDVRRVGRTDAGTPIYTYRYGGEGPFHMGVMADEVNENALGPVVDGFATVRYEEVA</sequence>